<sequence>MTPEPRSLSYEPLSPLSFLDRTAAAHPDRTAVVDGDRRFTYAQFHNRCRRLAGALAPIANGRPVAVLAPNTPVILEAHFGVPWAGVPLVTINTRLSADEVVYILEHSEAAVLIYDPQFDELITTVIDKMTRPPQILRAGPGDGGNYEAMLAAAPPTAIAPTDERDLLSINYTSGTTGRPKGVMYHHRGAYLQALAMVTHTGLSSSSAYLWTLPMFHCNGWTFPWAVTAAAATHVCLPKVDPAQAWRLIEQESVTTICGAPAVLSMLVHADQAQLDRETPVTFITGGAPPSPTILAAANSLRIDVIHVYGLTETYGPAMLCDWQPEWDALPAERQALLRARQGVANIVGTSARVIDPTGQNVPADGTTIGEIALRGNNLMLGYFKDPDATTAAAPDGWFRTGDLGVLHSDGYVQLRDRSKDVIISGGENITSIEVEQAIASHPAVLEVAVIGAPDDHWGEVPVAYVTLHSSATTDEQGIIEHVKSRLARFKAPKRVVFGELPRTSTGKIQKFVLREREWASQQQRIS</sequence>
<dbReference type="SUPFAM" id="SSF56801">
    <property type="entry name" value="Acetyl-CoA synthetase-like"/>
    <property type="match status" value="1"/>
</dbReference>
<evidence type="ECO:0000256" key="2">
    <source>
        <dbReference type="ARBA" id="ARBA00022598"/>
    </source>
</evidence>
<dbReference type="InterPro" id="IPR020845">
    <property type="entry name" value="AMP-binding_CS"/>
</dbReference>
<dbReference type="InterPro" id="IPR025110">
    <property type="entry name" value="AMP-bd_C"/>
</dbReference>
<comment type="similarity">
    <text evidence="1">Belongs to the ATP-dependent AMP-binding enzyme family.</text>
</comment>
<evidence type="ECO:0000259" key="5">
    <source>
        <dbReference type="Pfam" id="PF00501"/>
    </source>
</evidence>
<evidence type="ECO:0000256" key="4">
    <source>
        <dbReference type="ARBA" id="ARBA00023098"/>
    </source>
</evidence>
<dbReference type="Pfam" id="PF13193">
    <property type="entry name" value="AMP-binding_C"/>
    <property type="match status" value="1"/>
</dbReference>
<evidence type="ECO:0000256" key="1">
    <source>
        <dbReference type="ARBA" id="ARBA00006432"/>
    </source>
</evidence>
<dbReference type="Gene3D" id="3.30.300.30">
    <property type="match status" value="1"/>
</dbReference>
<dbReference type="Gene3D" id="3.40.50.12780">
    <property type="entry name" value="N-terminal domain of ligase-like"/>
    <property type="match status" value="1"/>
</dbReference>
<keyword evidence="3" id="KW-0276">Fatty acid metabolism</keyword>
<accession>A0A076F3X8</accession>
<protein>
    <submittedName>
        <fullName evidence="7">Acyl-CoA synthetase</fullName>
    </submittedName>
</protein>
<keyword evidence="7" id="KW-0614">Plasmid</keyword>
<feature type="domain" description="AMP-binding enzyme C-terminal" evidence="6">
    <location>
        <begin position="433"/>
        <end position="507"/>
    </location>
</feature>
<dbReference type="EMBL" id="CP008948">
    <property type="protein sequence ID" value="AII10499.1"/>
    <property type="molecule type" value="Genomic_DNA"/>
</dbReference>
<dbReference type="PROSITE" id="PS00455">
    <property type="entry name" value="AMP_BINDING"/>
    <property type="match status" value="1"/>
</dbReference>
<keyword evidence="2" id="KW-0436">Ligase</keyword>
<dbReference type="Pfam" id="PF00501">
    <property type="entry name" value="AMP-binding"/>
    <property type="match status" value="1"/>
</dbReference>
<dbReference type="InterPro" id="IPR000873">
    <property type="entry name" value="AMP-dep_synth/lig_dom"/>
</dbReference>
<feature type="domain" description="AMP-dependent synthetase/ligase" evidence="5">
    <location>
        <begin position="19"/>
        <end position="383"/>
    </location>
</feature>
<organism evidence="7 8">
    <name type="scientific">Rhodococcus opacus</name>
    <name type="common">Nocardia opaca</name>
    <dbReference type="NCBI Taxonomy" id="37919"/>
    <lineage>
        <taxon>Bacteria</taxon>
        <taxon>Bacillati</taxon>
        <taxon>Actinomycetota</taxon>
        <taxon>Actinomycetes</taxon>
        <taxon>Mycobacteriales</taxon>
        <taxon>Nocardiaceae</taxon>
        <taxon>Rhodococcus</taxon>
    </lineage>
</organism>
<dbReference type="GO" id="GO:0006631">
    <property type="term" value="P:fatty acid metabolic process"/>
    <property type="evidence" value="ECO:0007669"/>
    <property type="project" value="UniProtKB-KW"/>
</dbReference>
<evidence type="ECO:0000313" key="7">
    <source>
        <dbReference type="EMBL" id="AII10499.1"/>
    </source>
</evidence>
<reference evidence="7 8" key="1">
    <citation type="submission" date="2014-07" db="EMBL/GenBank/DDBJ databases">
        <title>Genome Sequence of Rhodococcus opacus Strain R7, a Biodegrader of Mono- and Polycyclic Aromatic Hydrocarbons.</title>
        <authorList>
            <person name="Di Gennaro P."/>
            <person name="Zampolli J."/>
            <person name="Presti I."/>
            <person name="Cappelletti M."/>
            <person name="D'Ursi P."/>
            <person name="Orro A."/>
            <person name="Mezzelani A."/>
            <person name="Milanesi L."/>
        </authorList>
    </citation>
    <scope>NUCLEOTIDE SEQUENCE [LARGE SCALE GENOMIC DNA]</scope>
    <source>
        <strain evidence="7 8">R7</strain>
        <plasmid evidence="7">pPDG1</plasmid>
    </source>
</reference>
<dbReference type="PANTHER" id="PTHR43859">
    <property type="entry name" value="ACYL-ACTIVATING ENZYME"/>
    <property type="match status" value="1"/>
</dbReference>
<dbReference type="NCBIfam" id="NF004837">
    <property type="entry name" value="PRK06187.1"/>
    <property type="match status" value="1"/>
</dbReference>
<dbReference type="InterPro" id="IPR045851">
    <property type="entry name" value="AMP-bd_C_sf"/>
</dbReference>
<dbReference type="AlphaFoldDB" id="A0A076F3X8"/>
<evidence type="ECO:0000256" key="3">
    <source>
        <dbReference type="ARBA" id="ARBA00022832"/>
    </source>
</evidence>
<gene>
    <name evidence="7" type="ORF">EP51_40215</name>
</gene>
<name>A0A076F3X8_RHOOP</name>
<proteinExistence type="inferred from homology"/>
<dbReference type="FunFam" id="3.30.300.30:FF:000008">
    <property type="entry name" value="2,3-dihydroxybenzoate-AMP ligase"/>
    <property type="match status" value="1"/>
</dbReference>
<geneLocation type="plasmid" evidence="7 8">
    <name>pPDG1</name>
</geneLocation>
<evidence type="ECO:0000313" key="8">
    <source>
        <dbReference type="Proteomes" id="UP000028488"/>
    </source>
</evidence>
<dbReference type="Proteomes" id="UP000028488">
    <property type="component" value="Plasmid pPDG1"/>
</dbReference>
<dbReference type="InterPro" id="IPR042099">
    <property type="entry name" value="ANL_N_sf"/>
</dbReference>
<keyword evidence="4" id="KW-0443">Lipid metabolism</keyword>
<dbReference type="GO" id="GO:0016874">
    <property type="term" value="F:ligase activity"/>
    <property type="evidence" value="ECO:0007669"/>
    <property type="project" value="UniProtKB-KW"/>
</dbReference>
<evidence type="ECO:0000259" key="6">
    <source>
        <dbReference type="Pfam" id="PF13193"/>
    </source>
</evidence>
<dbReference type="RefSeq" id="WP_128642594.1">
    <property type="nucleotide sequence ID" value="NZ_CP008948.1"/>
</dbReference>
<dbReference type="PANTHER" id="PTHR43859:SF4">
    <property type="entry name" value="BUTANOATE--COA LIGASE AAE1-RELATED"/>
    <property type="match status" value="1"/>
</dbReference>